<dbReference type="InterPro" id="IPR002347">
    <property type="entry name" value="SDR_fam"/>
</dbReference>
<organism evidence="3">
    <name type="scientific">Oppiella nova</name>
    <dbReference type="NCBI Taxonomy" id="334625"/>
    <lineage>
        <taxon>Eukaryota</taxon>
        <taxon>Metazoa</taxon>
        <taxon>Ecdysozoa</taxon>
        <taxon>Arthropoda</taxon>
        <taxon>Chelicerata</taxon>
        <taxon>Arachnida</taxon>
        <taxon>Acari</taxon>
        <taxon>Acariformes</taxon>
        <taxon>Sarcoptiformes</taxon>
        <taxon>Oribatida</taxon>
        <taxon>Brachypylina</taxon>
        <taxon>Oppioidea</taxon>
        <taxon>Oppiidae</taxon>
        <taxon>Oppiella</taxon>
    </lineage>
</organism>
<dbReference type="PANTHER" id="PTHR43157">
    <property type="entry name" value="PHOSPHATIDYLINOSITOL-GLYCAN BIOSYNTHESIS CLASS F PROTEIN-RELATED"/>
    <property type="match status" value="1"/>
</dbReference>
<dbReference type="Proteomes" id="UP000728032">
    <property type="component" value="Unassembled WGS sequence"/>
</dbReference>
<reference evidence="3" key="1">
    <citation type="submission" date="2020-11" db="EMBL/GenBank/DDBJ databases">
        <authorList>
            <person name="Tran Van P."/>
        </authorList>
    </citation>
    <scope>NUCLEOTIDE SEQUENCE</scope>
</reference>
<feature type="non-terminal residue" evidence="3">
    <location>
        <position position="1"/>
    </location>
</feature>
<evidence type="ECO:0000313" key="4">
    <source>
        <dbReference type="Proteomes" id="UP000728032"/>
    </source>
</evidence>
<dbReference type="PANTHER" id="PTHR43157:SF73">
    <property type="entry name" value="WW DOMAIN-CONTAINING OXIDOREDUCTASE-LIKE PROTEIN"/>
    <property type="match status" value="1"/>
</dbReference>
<dbReference type="OrthoDB" id="6411518at2759"/>
<accession>A0A7R9QY12</accession>
<dbReference type="AlphaFoldDB" id="A0A7R9QY12"/>
<comment type="similarity">
    <text evidence="2">Belongs to the short-chain dehydrogenases/reductases (SDR) family.</text>
</comment>
<keyword evidence="4" id="KW-1185">Reference proteome</keyword>
<evidence type="ECO:0000256" key="2">
    <source>
        <dbReference type="RuleBase" id="RU000363"/>
    </source>
</evidence>
<dbReference type="Gene3D" id="3.40.50.720">
    <property type="entry name" value="NAD(P)-binding Rossmann-like Domain"/>
    <property type="match status" value="1"/>
</dbReference>
<dbReference type="InterPro" id="IPR036291">
    <property type="entry name" value="NAD(P)-bd_dom_sf"/>
</dbReference>
<dbReference type="PRINTS" id="PR00080">
    <property type="entry name" value="SDRFAMILY"/>
</dbReference>
<dbReference type="Pfam" id="PF00106">
    <property type="entry name" value="adh_short"/>
    <property type="match status" value="1"/>
</dbReference>
<proteinExistence type="inferred from homology"/>
<evidence type="ECO:0000256" key="1">
    <source>
        <dbReference type="ARBA" id="ARBA00023002"/>
    </source>
</evidence>
<dbReference type="GO" id="GO:0016491">
    <property type="term" value="F:oxidoreductase activity"/>
    <property type="evidence" value="ECO:0007669"/>
    <property type="project" value="UniProtKB-KW"/>
</dbReference>
<name>A0A7R9QY12_9ACAR</name>
<evidence type="ECO:0008006" key="5">
    <source>
        <dbReference type="Google" id="ProtNLM"/>
    </source>
</evidence>
<dbReference type="SUPFAM" id="SSF51735">
    <property type="entry name" value="NAD(P)-binding Rossmann-fold domains"/>
    <property type="match status" value="1"/>
</dbReference>
<keyword evidence="1" id="KW-0560">Oxidoreductase</keyword>
<dbReference type="EMBL" id="OC938227">
    <property type="protein sequence ID" value="CAD7661359.1"/>
    <property type="molecule type" value="Genomic_DNA"/>
</dbReference>
<sequence length="253" mass="28758">DEKRAENAMNDIKRRNSKADIICHKLDLSSLQSVRQFCEQVVRNETKIDVLINNAGIAFTPEWQTMDGFEMGFGTNHLGHYLLTLLLLPLLRNSPKARVVNVSSIAHIIGSIHFENINLRNGAYDPQKAYAQSKLANILFTRELAKRLGPDTNINVYAVHPGAVRTEAARNMGAVKRFMIHIMMKIIAINVDKGCQTTLYCAVDESLDRESGCYYDNCLRVDDMFANATDDRSAQQLWELSADWVKLEHRYRL</sequence>
<gene>
    <name evidence="3" type="ORF">ONB1V03_LOCUS17920</name>
</gene>
<dbReference type="PRINTS" id="PR00081">
    <property type="entry name" value="GDHRDH"/>
</dbReference>
<evidence type="ECO:0000313" key="3">
    <source>
        <dbReference type="EMBL" id="CAD7661359.1"/>
    </source>
</evidence>
<protein>
    <recommendedName>
        <fullName evidence="5">Retinol dehydrogenase 13</fullName>
    </recommendedName>
</protein>
<dbReference type="EMBL" id="CAJPVJ010023402">
    <property type="protein sequence ID" value="CAG2178495.1"/>
    <property type="molecule type" value="Genomic_DNA"/>
</dbReference>